<protein>
    <submittedName>
        <fullName evidence="1">Uncharacterized protein</fullName>
    </submittedName>
</protein>
<evidence type="ECO:0000313" key="2">
    <source>
        <dbReference type="Proteomes" id="UP000704712"/>
    </source>
</evidence>
<accession>A0A8S9UMS4</accession>
<sequence>IQKLDGLEGCFRLKQINAQNNCIRSLEDSPQLLRYDCKADEAAASTEEVL</sequence>
<dbReference type="Proteomes" id="UP000704712">
    <property type="component" value="Unassembled WGS sequence"/>
</dbReference>
<dbReference type="AlphaFoldDB" id="A0A8S9UMS4"/>
<organism evidence="1 2">
    <name type="scientific">Phytophthora infestans</name>
    <name type="common">Potato late blight agent</name>
    <name type="synonym">Botrytis infestans</name>
    <dbReference type="NCBI Taxonomy" id="4787"/>
    <lineage>
        <taxon>Eukaryota</taxon>
        <taxon>Sar</taxon>
        <taxon>Stramenopiles</taxon>
        <taxon>Oomycota</taxon>
        <taxon>Peronosporomycetes</taxon>
        <taxon>Peronosporales</taxon>
        <taxon>Peronosporaceae</taxon>
        <taxon>Phytophthora</taxon>
    </lineage>
</organism>
<reference evidence="1" key="1">
    <citation type="submission" date="2020-03" db="EMBL/GenBank/DDBJ databases">
        <title>Hybrid Assembly of Korean Phytophthora infestans isolates.</title>
        <authorList>
            <person name="Prokchorchik M."/>
            <person name="Lee Y."/>
            <person name="Seo J."/>
            <person name="Cho J.-H."/>
            <person name="Park Y.-E."/>
            <person name="Jang D.-C."/>
            <person name="Im J.-S."/>
            <person name="Choi J.-G."/>
            <person name="Park H.-J."/>
            <person name="Lee G.-B."/>
            <person name="Lee Y.-G."/>
            <person name="Hong S.-Y."/>
            <person name="Cho K."/>
            <person name="Sohn K.H."/>
        </authorList>
    </citation>
    <scope>NUCLEOTIDE SEQUENCE</scope>
    <source>
        <strain evidence="1">KR_2_A2</strain>
    </source>
</reference>
<gene>
    <name evidence="1" type="ORF">GN958_ATG08970</name>
</gene>
<dbReference type="InterPro" id="IPR001611">
    <property type="entry name" value="Leu-rich_rpt"/>
</dbReference>
<feature type="non-terminal residue" evidence="1">
    <location>
        <position position="50"/>
    </location>
</feature>
<evidence type="ECO:0000313" key="1">
    <source>
        <dbReference type="EMBL" id="KAF4141843.1"/>
    </source>
</evidence>
<name>A0A8S9UMS4_PHYIN</name>
<dbReference type="EMBL" id="JAACNO010001256">
    <property type="protein sequence ID" value="KAF4141843.1"/>
    <property type="molecule type" value="Genomic_DNA"/>
</dbReference>
<proteinExistence type="predicted"/>
<comment type="caution">
    <text evidence="1">The sequence shown here is derived from an EMBL/GenBank/DDBJ whole genome shotgun (WGS) entry which is preliminary data.</text>
</comment>
<dbReference type="PROSITE" id="PS51450">
    <property type="entry name" value="LRR"/>
    <property type="match status" value="1"/>
</dbReference>